<sequence>MSLQGSPSTGQARCCESDFGLDAALLARSCGFRAYLGESEELACVHRFEDAHGQTREFRLTPIVDLGFEAAIALHEGAALEAGPHPELPMTWISTSETHRWALIPGWSATRRLSWEKATCDVEHMRPVLAAMAAAAPVHAPITPLPRLEFDAPSDAAIEPDSLLARYAAMSSDAAMPTHYPLPRAAAALVDHVLLAAAANDLAAFTERLGPGARWGLPDRRQLSGRAILSDGGTAAIQALRQTARRLSGQLQLHCPKIDRRMVPAVRTGEALMWCVWASADGLDLLVFALRGHTVDGRADATIEYLGVFPRPPSSPLRVLGEPPPPPARPQPTLVCGDPHAVDYPGQCPPTELDDDDDDDDDDESESEPDGSDSDYRR</sequence>
<name>A0A2S9YS80_9BACT</name>
<comment type="caution">
    <text evidence="2">The sequence shown here is derived from an EMBL/GenBank/DDBJ whole genome shotgun (WGS) entry which is preliminary data.</text>
</comment>
<proteinExistence type="predicted"/>
<protein>
    <submittedName>
        <fullName evidence="2">Uncharacterized protein</fullName>
    </submittedName>
</protein>
<reference evidence="2 3" key="1">
    <citation type="submission" date="2018-03" db="EMBL/GenBank/DDBJ databases">
        <title>Draft Genome Sequences of the Obligatory Marine Myxobacteria Enhygromyxa salina SWB007.</title>
        <authorList>
            <person name="Poehlein A."/>
            <person name="Moghaddam J.A."/>
            <person name="Harms H."/>
            <person name="Alanjari M."/>
            <person name="Koenig G.M."/>
            <person name="Daniel R."/>
            <person name="Schaeberle T.F."/>
        </authorList>
    </citation>
    <scope>NUCLEOTIDE SEQUENCE [LARGE SCALE GENOMIC DNA]</scope>
    <source>
        <strain evidence="2 3">SWB007</strain>
    </source>
</reference>
<evidence type="ECO:0000256" key="1">
    <source>
        <dbReference type="SAM" id="MobiDB-lite"/>
    </source>
</evidence>
<evidence type="ECO:0000313" key="3">
    <source>
        <dbReference type="Proteomes" id="UP000238823"/>
    </source>
</evidence>
<dbReference type="AlphaFoldDB" id="A0A2S9YS80"/>
<evidence type="ECO:0000313" key="2">
    <source>
        <dbReference type="EMBL" id="PRQ07957.1"/>
    </source>
</evidence>
<dbReference type="EMBL" id="PVNL01000047">
    <property type="protein sequence ID" value="PRQ07957.1"/>
    <property type="molecule type" value="Genomic_DNA"/>
</dbReference>
<organism evidence="2 3">
    <name type="scientific">Enhygromyxa salina</name>
    <dbReference type="NCBI Taxonomy" id="215803"/>
    <lineage>
        <taxon>Bacteria</taxon>
        <taxon>Pseudomonadati</taxon>
        <taxon>Myxococcota</taxon>
        <taxon>Polyangia</taxon>
        <taxon>Nannocystales</taxon>
        <taxon>Nannocystaceae</taxon>
        <taxon>Enhygromyxa</taxon>
    </lineage>
</organism>
<feature type="compositionally biased region" description="Acidic residues" evidence="1">
    <location>
        <begin position="352"/>
        <end position="378"/>
    </location>
</feature>
<accession>A0A2S9YS80</accession>
<feature type="region of interest" description="Disordered" evidence="1">
    <location>
        <begin position="312"/>
        <end position="378"/>
    </location>
</feature>
<dbReference type="Proteomes" id="UP000238823">
    <property type="component" value="Unassembled WGS sequence"/>
</dbReference>
<gene>
    <name evidence="2" type="ORF">ENSA7_23960</name>
</gene>